<dbReference type="InterPro" id="IPR013249">
    <property type="entry name" value="RNA_pol_sigma70_r4_t2"/>
</dbReference>
<dbReference type="Gene3D" id="1.10.10.10">
    <property type="entry name" value="Winged helix-like DNA-binding domain superfamily/Winged helix DNA-binding domain"/>
    <property type="match status" value="1"/>
</dbReference>
<dbReference type="GO" id="GO:0016987">
    <property type="term" value="F:sigma factor activity"/>
    <property type="evidence" value="ECO:0007669"/>
    <property type="project" value="UniProtKB-KW"/>
</dbReference>
<evidence type="ECO:0000256" key="2">
    <source>
        <dbReference type="ARBA" id="ARBA00023015"/>
    </source>
</evidence>
<gene>
    <name evidence="8" type="ORF">HJG52_00555</name>
</gene>
<feature type="domain" description="RNA polymerase sigma-70 region 2" evidence="6">
    <location>
        <begin position="45"/>
        <end position="110"/>
    </location>
</feature>
<reference evidence="8 9" key="1">
    <citation type="submission" date="2020-04" db="EMBL/GenBank/DDBJ databases">
        <title>Knoellia sp. isolate from air conditioner.</title>
        <authorList>
            <person name="Chea S."/>
            <person name="Kim D.-U."/>
        </authorList>
    </citation>
    <scope>NUCLEOTIDE SEQUENCE [LARGE SCALE GENOMIC DNA]</scope>
    <source>
        <strain evidence="8 9">DB2414S</strain>
    </source>
</reference>
<dbReference type="Gene3D" id="1.10.1740.10">
    <property type="match status" value="1"/>
</dbReference>
<evidence type="ECO:0000313" key="8">
    <source>
        <dbReference type="EMBL" id="NNM44499.1"/>
    </source>
</evidence>
<dbReference type="Pfam" id="PF04542">
    <property type="entry name" value="Sigma70_r2"/>
    <property type="match status" value="1"/>
</dbReference>
<dbReference type="GO" id="GO:0006352">
    <property type="term" value="P:DNA-templated transcription initiation"/>
    <property type="evidence" value="ECO:0007669"/>
    <property type="project" value="InterPro"/>
</dbReference>
<dbReference type="PANTHER" id="PTHR43133:SF50">
    <property type="entry name" value="ECF RNA POLYMERASE SIGMA FACTOR SIGM"/>
    <property type="match status" value="1"/>
</dbReference>
<dbReference type="PANTHER" id="PTHR43133">
    <property type="entry name" value="RNA POLYMERASE ECF-TYPE SIGMA FACTO"/>
    <property type="match status" value="1"/>
</dbReference>
<dbReference type="InterPro" id="IPR013324">
    <property type="entry name" value="RNA_pol_sigma_r3/r4-like"/>
</dbReference>
<dbReference type="NCBIfam" id="TIGR02937">
    <property type="entry name" value="sigma70-ECF"/>
    <property type="match status" value="1"/>
</dbReference>
<dbReference type="Proteomes" id="UP000588586">
    <property type="component" value="Unassembled WGS sequence"/>
</dbReference>
<keyword evidence="2" id="KW-0805">Transcription regulation</keyword>
<dbReference type="InterPro" id="IPR007627">
    <property type="entry name" value="RNA_pol_sigma70_r2"/>
</dbReference>
<name>A0A849HBS4_9MICO</name>
<keyword evidence="5" id="KW-0804">Transcription</keyword>
<evidence type="ECO:0000259" key="7">
    <source>
        <dbReference type="Pfam" id="PF08281"/>
    </source>
</evidence>
<protein>
    <submittedName>
        <fullName evidence="8">SigE family RNA polymerase sigma factor</fullName>
    </submittedName>
</protein>
<dbReference type="InterPro" id="IPR036388">
    <property type="entry name" value="WH-like_DNA-bd_sf"/>
</dbReference>
<proteinExistence type="inferred from homology"/>
<organism evidence="8 9">
    <name type="scientific">Knoellia koreensis</name>
    <dbReference type="NCBI Taxonomy" id="2730921"/>
    <lineage>
        <taxon>Bacteria</taxon>
        <taxon>Bacillati</taxon>
        <taxon>Actinomycetota</taxon>
        <taxon>Actinomycetes</taxon>
        <taxon>Micrococcales</taxon>
        <taxon>Intrasporangiaceae</taxon>
        <taxon>Knoellia</taxon>
    </lineage>
</organism>
<keyword evidence="3" id="KW-0731">Sigma factor</keyword>
<dbReference type="InterPro" id="IPR013325">
    <property type="entry name" value="RNA_pol_sigma_r2"/>
</dbReference>
<dbReference type="InterPro" id="IPR014325">
    <property type="entry name" value="RNA_pol_sigma-E_actinobac"/>
</dbReference>
<evidence type="ECO:0000313" key="9">
    <source>
        <dbReference type="Proteomes" id="UP000588586"/>
    </source>
</evidence>
<dbReference type="NCBIfam" id="TIGR02983">
    <property type="entry name" value="SigE-fam_strep"/>
    <property type="match status" value="1"/>
</dbReference>
<dbReference type="SUPFAM" id="SSF88659">
    <property type="entry name" value="Sigma3 and sigma4 domains of RNA polymerase sigma factors"/>
    <property type="match status" value="1"/>
</dbReference>
<dbReference type="AlphaFoldDB" id="A0A849HBS4"/>
<feature type="domain" description="RNA polymerase sigma factor 70 region 4 type 2" evidence="7">
    <location>
        <begin position="149"/>
        <end position="198"/>
    </location>
</feature>
<dbReference type="GO" id="GO:0003677">
    <property type="term" value="F:DNA binding"/>
    <property type="evidence" value="ECO:0007669"/>
    <property type="project" value="UniProtKB-KW"/>
</dbReference>
<keyword evidence="9" id="KW-1185">Reference proteome</keyword>
<evidence type="ECO:0000259" key="6">
    <source>
        <dbReference type="Pfam" id="PF04542"/>
    </source>
</evidence>
<dbReference type="InterPro" id="IPR014284">
    <property type="entry name" value="RNA_pol_sigma-70_dom"/>
</dbReference>
<dbReference type="InterPro" id="IPR039425">
    <property type="entry name" value="RNA_pol_sigma-70-like"/>
</dbReference>
<dbReference type="Pfam" id="PF08281">
    <property type="entry name" value="Sigma70_r4_2"/>
    <property type="match status" value="1"/>
</dbReference>
<evidence type="ECO:0000256" key="4">
    <source>
        <dbReference type="ARBA" id="ARBA00023125"/>
    </source>
</evidence>
<comment type="similarity">
    <text evidence="1">Belongs to the sigma-70 factor family. ECF subfamily.</text>
</comment>
<evidence type="ECO:0000256" key="3">
    <source>
        <dbReference type="ARBA" id="ARBA00023082"/>
    </source>
</evidence>
<dbReference type="EMBL" id="JABEPQ010000001">
    <property type="protein sequence ID" value="NNM44499.1"/>
    <property type="molecule type" value="Genomic_DNA"/>
</dbReference>
<keyword evidence="4" id="KW-0238">DNA-binding</keyword>
<evidence type="ECO:0000256" key="5">
    <source>
        <dbReference type="ARBA" id="ARBA00023163"/>
    </source>
</evidence>
<comment type="caution">
    <text evidence="8">The sequence shown here is derived from an EMBL/GenBank/DDBJ whole genome shotgun (WGS) entry which is preliminary data.</text>
</comment>
<dbReference type="SUPFAM" id="SSF88946">
    <property type="entry name" value="Sigma2 domain of RNA polymerase sigma factors"/>
    <property type="match status" value="1"/>
</dbReference>
<sequence length="206" mass="22502">MQNTLTARQPTGRPARPWCVRPLGVAEREPSDVAPVGADEGVRELYAAHWAGLVRLAWLLVRDDLAAEEVVQDAFVAVHRRWGTLRDQAAAAAYLRRCVVNGARSALRHRGVEQRYLTREQGDADALGRRGAASAEEQAIATDTSNTMIAALGLLPQRQKEVLTMRYYLDLSEAQIADALGISAGAVKAHAHRGLASLRDRMEKSS</sequence>
<evidence type="ECO:0000256" key="1">
    <source>
        <dbReference type="ARBA" id="ARBA00010641"/>
    </source>
</evidence>
<accession>A0A849HBS4</accession>
<dbReference type="CDD" id="cd06171">
    <property type="entry name" value="Sigma70_r4"/>
    <property type="match status" value="1"/>
</dbReference>